<proteinExistence type="predicted"/>
<dbReference type="Pfam" id="PF11984">
    <property type="entry name" value="DUF3485"/>
    <property type="match status" value="1"/>
</dbReference>
<organism evidence="3">
    <name type="scientific">Candidatus Moduliflexus flocculans</name>
    <dbReference type="NCBI Taxonomy" id="1499966"/>
    <lineage>
        <taxon>Bacteria</taxon>
        <taxon>Candidatus Moduliflexota</taxon>
        <taxon>Candidatus Moduliflexia</taxon>
        <taxon>Candidatus Moduliflexales</taxon>
        <taxon>Candidatus Moduliflexaceae</taxon>
    </lineage>
</organism>
<dbReference type="HOGENOM" id="CLU_096773_0_0_0"/>
<keyword evidence="4" id="KW-1185">Reference proteome</keyword>
<feature type="transmembrane region" description="Helical" evidence="1">
    <location>
        <begin position="22"/>
        <end position="39"/>
    </location>
</feature>
<protein>
    <submittedName>
        <fullName evidence="3">Eight transmembrane protein EpsH</fullName>
    </submittedName>
</protein>
<reference evidence="3" key="1">
    <citation type="journal article" date="2015" name="PeerJ">
        <title>First genomic representation of candidate bacterial phylum KSB3 points to enhanced environmental sensing as a trigger of wastewater bulking.</title>
        <authorList>
            <person name="Sekiguchi Y."/>
            <person name="Ohashi A."/>
            <person name="Parks D.H."/>
            <person name="Yamauchi T."/>
            <person name="Tyson G.W."/>
            <person name="Hugenholtz P."/>
        </authorList>
    </citation>
    <scope>NUCLEOTIDE SEQUENCE [LARGE SCALE GENOMIC DNA]</scope>
</reference>
<dbReference type="AlphaFoldDB" id="A0A0S6VWI2"/>
<sequence>MFPTFIGAAVINTMWKSYGKPFYITMALLLITMFFVYRAPRGQSMPLKQDLLNFPDHIGIWKGAEIRSLDPKVLEILRVDHYLDRIYRNDSGFWISLYIGYFEDQKDGQTVHSPRNCMPGAGWNFLDTQAVTLKATGSKPLTIHALRAVLVSGEDRLLTYYWYLSRGRFETSEYWQKINLVTDAIRYNRTDGSLVRVLAPIPSKGDIGQIDTILQDFIIQFTPTLYYDYFPEPVSGAATS</sequence>
<keyword evidence="1" id="KW-0472">Membrane</keyword>
<evidence type="ECO:0000313" key="4">
    <source>
        <dbReference type="Proteomes" id="UP000030700"/>
    </source>
</evidence>
<evidence type="ECO:0000313" key="3">
    <source>
        <dbReference type="EMBL" id="GAK50287.1"/>
    </source>
</evidence>
<dbReference type="InterPro" id="IPR014263">
    <property type="entry name" value="Methanolan_biosynth_EpsI"/>
</dbReference>
<dbReference type="STRING" id="1499966.U14_01515"/>
<keyword evidence="1 3" id="KW-0812">Transmembrane</keyword>
<feature type="domain" description="Methanolan biosynthesis EpsI" evidence="2">
    <location>
        <begin position="25"/>
        <end position="225"/>
    </location>
</feature>
<name>A0A0S6VWI2_9BACT</name>
<keyword evidence="1" id="KW-1133">Transmembrane helix</keyword>
<accession>A0A0S6VWI2</accession>
<dbReference type="NCBIfam" id="TIGR02914">
    <property type="entry name" value="EpsI_fam"/>
    <property type="match status" value="1"/>
</dbReference>
<evidence type="ECO:0000259" key="2">
    <source>
        <dbReference type="Pfam" id="PF11984"/>
    </source>
</evidence>
<gene>
    <name evidence="3" type="ORF">U14_01515</name>
</gene>
<dbReference type="Proteomes" id="UP000030700">
    <property type="component" value="Unassembled WGS sequence"/>
</dbReference>
<dbReference type="EMBL" id="DF820456">
    <property type="protein sequence ID" value="GAK50287.1"/>
    <property type="molecule type" value="Genomic_DNA"/>
</dbReference>
<evidence type="ECO:0000256" key="1">
    <source>
        <dbReference type="SAM" id="Phobius"/>
    </source>
</evidence>